<evidence type="ECO:0000313" key="2">
    <source>
        <dbReference type="Proteomes" id="UP001062846"/>
    </source>
</evidence>
<accession>A0ACC0NIN2</accession>
<evidence type="ECO:0000313" key="1">
    <source>
        <dbReference type="EMBL" id="KAI8552654.1"/>
    </source>
</evidence>
<keyword evidence="2" id="KW-1185">Reference proteome</keyword>
<protein>
    <submittedName>
        <fullName evidence="1">Uncharacterized protein</fullName>
    </submittedName>
</protein>
<dbReference type="EMBL" id="CM046393">
    <property type="protein sequence ID" value="KAI8552654.1"/>
    <property type="molecule type" value="Genomic_DNA"/>
</dbReference>
<comment type="caution">
    <text evidence="1">The sequence shown here is derived from an EMBL/GenBank/DDBJ whole genome shotgun (WGS) entry which is preliminary data.</text>
</comment>
<sequence length="141" mass="16370">MQSNPEKHTVRRLRVPAAGNWSFRSNPMASLSPRPHHICTRSSSPRPQHICTRSSSPRPQHICTRSSSPRPQHMCTRSSSCNSRPIQGVCHEIPVPGNRLRRHRADKEILRRALTPPVRRQSRRWWNFRPMPSRLCNMSKT</sequence>
<gene>
    <name evidence="1" type="ORF">RHMOL_Rhmol06G0282700</name>
</gene>
<name>A0ACC0NIN2_RHOML</name>
<organism evidence="1 2">
    <name type="scientific">Rhododendron molle</name>
    <name type="common">Chinese azalea</name>
    <name type="synonym">Azalea mollis</name>
    <dbReference type="NCBI Taxonomy" id="49168"/>
    <lineage>
        <taxon>Eukaryota</taxon>
        <taxon>Viridiplantae</taxon>
        <taxon>Streptophyta</taxon>
        <taxon>Embryophyta</taxon>
        <taxon>Tracheophyta</taxon>
        <taxon>Spermatophyta</taxon>
        <taxon>Magnoliopsida</taxon>
        <taxon>eudicotyledons</taxon>
        <taxon>Gunneridae</taxon>
        <taxon>Pentapetalae</taxon>
        <taxon>asterids</taxon>
        <taxon>Ericales</taxon>
        <taxon>Ericaceae</taxon>
        <taxon>Ericoideae</taxon>
        <taxon>Rhodoreae</taxon>
        <taxon>Rhododendron</taxon>
    </lineage>
</organism>
<reference evidence="1" key="1">
    <citation type="submission" date="2022-02" db="EMBL/GenBank/DDBJ databases">
        <title>Plant Genome Project.</title>
        <authorList>
            <person name="Zhang R.-G."/>
        </authorList>
    </citation>
    <scope>NUCLEOTIDE SEQUENCE</scope>
    <source>
        <strain evidence="1">AT1</strain>
    </source>
</reference>
<dbReference type="Proteomes" id="UP001062846">
    <property type="component" value="Chromosome 6"/>
</dbReference>
<proteinExistence type="predicted"/>